<reference evidence="1" key="1">
    <citation type="journal article" date="2015" name="Proc. Natl. Acad. Sci. U.S.A.">
        <title>Networks of energetic and metabolic interactions define dynamics in microbial communities.</title>
        <authorList>
            <person name="Embree M."/>
            <person name="Liu J.K."/>
            <person name="Al-Bassam M.M."/>
            <person name="Zengler K."/>
        </authorList>
    </citation>
    <scope>NUCLEOTIDE SEQUENCE</scope>
</reference>
<organism evidence="1">
    <name type="scientific">hydrocarbon metagenome</name>
    <dbReference type="NCBI Taxonomy" id="938273"/>
    <lineage>
        <taxon>unclassified sequences</taxon>
        <taxon>metagenomes</taxon>
        <taxon>ecological metagenomes</taxon>
    </lineage>
</organism>
<proteinExistence type="predicted"/>
<dbReference type="EMBL" id="LNQE01001429">
    <property type="protein sequence ID" value="KUG17628.1"/>
    <property type="molecule type" value="Genomic_DNA"/>
</dbReference>
<protein>
    <submittedName>
        <fullName evidence="1">Uncharacterized protein</fullName>
    </submittedName>
</protein>
<name>A0A0W8F9R5_9ZZZZ</name>
<gene>
    <name evidence="1" type="ORF">ASZ90_012692</name>
</gene>
<dbReference type="AlphaFoldDB" id="A0A0W8F9R5"/>
<sequence length="89" mass="9743">MTLLMITDIRKSIYDSGSDIVTAVFMNGEVRGGDKIRFPDENILLALESATAQKDIPAIGVHCGDQYIRMRANPGHGLAVGERIRLESI</sequence>
<evidence type="ECO:0000313" key="1">
    <source>
        <dbReference type="EMBL" id="KUG17628.1"/>
    </source>
</evidence>
<accession>A0A0W8F9R5</accession>
<comment type="caution">
    <text evidence="1">The sequence shown here is derived from an EMBL/GenBank/DDBJ whole genome shotgun (WGS) entry which is preliminary data.</text>
</comment>